<sequence>SFRQTPHTFLGTFHSRMPFDAKKKNVADDYDPELEAEKEFESHSNGSGGSGRKKSATSNGVEKNGKDGGETGEETKSGDAISLGSQGKPSVVYKEAKASRKKRCRGVSGSSIKKDGGRFDYGFDNRDDYDDVSEDEMDDMARYVKDNYNGHIFDSESDDFSNDGFRENSPLPETALRLQKCLIEAIKDPNAQEALHSMTEVLIEFFDEKARLETIEKALDDTILHDDWTTSGAVDRMAEYKTVSLLAKIIDQGLISVDAFDAHFKRNPGDSQTLRLMQCAVGFYQSNAPELQGDLLSEPPKEFSDIAEDLCRSGEVSCVKEALLGCPFLHADVIYQVCNNSTNSMNMDVIFNASKTFKDLISEKVMTVAAINAGVSRFLTELRDTEVDLPAASSLAFLLVSYCIESPACIDYNVYRKCPRPRKFLRKRTASSGRLSIREDANEDCTESNYLEVA</sequence>
<dbReference type="SUPFAM" id="SSF48371">
    <property type="entry name" value="ARM repeat"/>
    <property type="match status" value="1"/>
</dbReference>
<feature type="compositionally biased region" description="Basic and acidic residues" evidence="1">
    <location>
        <begin position="63"/>
        <end position="77"/>
    </location>
</feature>
<protein>
    <recommendedName>
        <fullName evidence="4">Programmed cell death protein 4</fullName>
    </recommendedName>
</protein>
<reference evidence="2" key="1">
    <citation type="submission" date="2023-10" db="EMBL/GenBank/DDBJ databases">
        <title>Genome assembly of Pristionchus species.</title>
        <authorList>
            <person name="Yoshida K."/>
            <person name="Sommer R.J."/>
        </authorList>
    </citation>
    <scope>NUCLEOTIDE SEQUENCE</scope>
    <source>
        <strain evidence="2">RS0144</strain>
    </source>
</reference>
<dbReference type="Proteomes" id="UP001432027">
    <property type="component" value="Unassembled WGS sequence"/>
</dbReference>
<proteinExistence type="predicted"/>
<evidence type="ECO:0008006" key="4">
    <source>
        <dbReference type="Google" id="ProtNLM"/>
    </source>
</evidence>
<keyword evidence="3" id="KW-1185">Reference proteome</keyword>
<feature type="region of interest" description="Disordered" evidence="1">
    <location>
        <begin position="1"/>
        <end position="97"/>
    </location>
</feature>
<feature type="non-terminal residue" evidence="2">
    <location>
        <position position="1"/>
    </location>
</feature>
<dbReference type="InterPro" id="IPR016024">
    <property type="entry name" value="ARM-type_fold"/>
</dbReference>
<comment type="caution">
    <text evidence="2">The sequence shown here is derived from an EMBL/GenBank/DDBJ whole genome shotgun (WGS) entry which is preliminary data.</text>
</comment>
<dbReference type="EMBL" id="BTSX01000006">
    <property type="protein sequence ID" value="GMT05760.1"/>
    <property type="molecule type" value="Genomic_DNA"/>
</dbReference>
<dbReference type="AlphaFoldDB" id="A0AAV5UIS1"/>
<name>A0AAV5UIS1_9BILA</name>
<accession>A0AAV5UIS1</accession>
<feature type="compositionally biased region" description="Basic and acidic residues" evidence="1">
    <location>
        <begin position="17"/>
        <end position="27"/>
    </location>
</feature>
<evidence type="ECO:0000256" key="1">
    <source>
        <dbReference type="SAM" id="MobiDB-lite"/>
    </source>
</evidence>
<organism evidence="2 3">
    <name type="scientific">Pristionchus entomophagus</name>
    <dbReference type="NCBI Taxonomy" id="358040"/>
    <lineage>
        <taxon>Eukaryota</taxon>
        <taxon>Metazoa</taxon>
        <taxon>Ecdysozoa</taxon>
        <taxon>Nematoda</taxon>
        <taxon>Chromadorea</taxon>
        <taxon>Rhabditida</taxon>
        <taxon>Rhabditina</taxon>
        <taxon>Diplogasteromorpha</taxon>
        <taxon>Diplogasteroidea</taxon>
        <taxon>Neodiplogasteridae</taxon>
        <taxon>Pristionchus</taxon>
    </lineage>
</organism>
<gene>
    <name evidence="2" type="ORF">PENTCL1PPCAC_27934</name>
</gene>
<dbReference type="Gene3D" id="1.25.40.180">
    <property type="match status" value="1"/>
</dbReference>
<evidence type="ECO:0000313" key="2">
    <source>
        <dbReference type="EMBL" id="GMT05760.1"/>
    </source>
</evidence>
<evidence type="ECO:0000313" key="3">
    <source>
        <dbReference type="Proteomes" id="UP001432027"/>
    </source>
</evidence>